<keyword evidence="1" id="KW-1133">Transmembrane helix</keyword>
<sequence length="250" mass="28606">MQKNDEPVSKKLYLLILILLIAVAAATVFFTPILPPDFQSVVGSTVGSIVGTALAFLGAVWLWVKEQRKLAADEAERDSKLLTEEIERKSKDQIKQHQSRDKELLREAHATVGSLIAFNYHDTRLDPASIALQKRLLQTKLTQTAALIHDDTLRQECKFINDIAASDSDLIQYLSMDVSSRLYTAQGWYVRLISLPEQSPVSEARPPHYARLKKAVDEWYDYLDQQYQAQMEWEEEQRKNLKNTNDSEEN</sequence>
<dbReference type="RefSeq" id="WP_141358119.1">
    <property type="nucleotide sequence ID" value="NZ_BAAAWM010000001.1"/>
</dbReference>
<keyword evidence="1" id="KW-0812">Transmembrane</keyword>
<comment type="caution">
    <text evidence="2">The sequence shown here is derived from an EMBL/GenBank/DDBJ whole genome shotgun (WGS) entry which is preliminary data.</text>
</comment>
<evidence type="ECO:0000256" key="1">
    <source>
        <dbReference type="SAM" id="Phobius"/>
    </source>
</evidence>
<keyword evidence="3" id="KW-1185">Reference proteome</keyword>
<feature type="transmembrane region" description="Helical" evidence="1">
    <location>
        <begin position="12"/>
        <end position="34"/>
    </location>
</feature>
<dbReference type="EMBL" id="BJNE01000009">
    <property type="protein sequence ID" value="GEC13100.1"/>
    <property type="molecule type" value="Genomic_DNA"/>
</dbReference>
<keyword evidence="1" id="KW-0472">Membrane</keyword>
<name>A0ABQ0RMQ8_GLUNI</name>
<evidence type="ECO:0000313" key="3">
    <source>
        <dbReference type="Proteomes" id="UP000316242"/>
    </source>
</evidence>
<organism evidence="2 3">
    <name type="scientific">Glutamicibacter nicotianae</name>
    <name type="common">Arthrobacter nicotianae</name>
    <dbReference type="NCBI Taxonomy" id="37929"/>
    <lineage>
        <taxon>Bacteria</taxon>
        <taxon>Bacillati</taxon>
        <taxon>Actinomycetota</taxon>
        <taxon>Actinomycetes</taxon>
        <taxon>Micrococcales</taxon>
        <taxon>Micrococcaceae</taxon>
        <taxon>Glutamicibacter</taxon>
    </lineage>
</organism>
<accession>A0ABQ0RMQ8</accession>
<evidence type="ECO:0008006" key="4">
    <source>
        <dbReference type="Google" id="ProtNLM"/>
    </source>
</evidence>
<protein>
    <recommendedName>
        <fullName evidence="4">DUF4760 domain-containing protein</fullName>
    </recommendedName>
</protein>
<feature type="transmembrane region" description="Helical" evidence="1">
    <location>
        <begin position="40"/>
        <end position="64"/>
    </location>
</feature>
<reference evidence="2 3" key="1">
    <citation type="submission" date="2019-06" db="EMBL/GenBank/DDBJ databases">
        <title>Whole genome shotgun sequence of Glutamicibacter nicotianae NBRC 14234.</title>
        <authorList>
            <person name="Hosoyama A."/>
            <person name="Uohara A."/>
            <person name="Ohji S."/>
            <person name="Ichikawa N."/>
        </authorList>
    </citation>
    <scope>NUCLEOTIDE SEQUENCE [LARGE SCALE GENOMIC DNA]</scope>
    <source>
        <strain evidence="2 3">NBRC 14234</strain>
    </source>
</reference>
<evidence type="ECO:0000313" key="2">
    <source>
        <dbReference type="EMBL" id="GEC13100.1"/>
    </source>
</evidence>
<dbReference type="Proteomes" id="UP000316242">
    <property type="component" value="Unassembled WGS sequence"/>
</dbReference>
<gene>
    <name evidence="2" type="ORF">ANI01nite_23030</name>
</gene>
<proteinExistence type="predicted"/>